<evidence type="ECO:0000256" key="1">
    <source>
        <dbReference type="ARBA" id="ARBA00007665"/>
    </source>
</evidence>
<dbReference type="InterPro" id="IPR023582">
    <property type="entry name" value="Impact"/>
</dbReference>
<evidence type="ECO:0000313" key="5">
    <source>
        <dbReference type="Proteomes" id="UP000654670"/>
    </source>
</evidence>
<dbReference type="InterPro" id="IPR035647">
    <property type="entry name" value="EFG_III/V"/>
</dbReference>
<name>A0A917W2B8_9BACL</name>
<dbReference type="PANTHER" id="PTHR16301">
    <property type="entry name" value="IMPACT-RELATED"/>
    <property type="match status" value="1"/>
</dbReference>
<evidence type="ECO:0000259" key="2">
    <source>
        <dbReference type="Pfam" id="PF01205"/>
    </source>
</evidence>
<organism evidence="4 5">
    <name type="scientific">Sporolactobacillus putidus</name>
    <dbReference type="NCBI Taxonomy" id="492735"/>
    <lineage>
        <taxon>Bacteria</taxon>
        <taxon>Bacillati</taxon>
        <taxon>Bacillota</taxon>
        <taxon>Bacilli</taxon>
        <taxon>Bacillales</taxon>
        <taxon>Sporolactobacillaceae</taxon>
        <taxon>Sporolactobacillus</taxon>
    </lineage>
</organism>
<dbReference type="InterPro" id="IPR020569">
    <property type="entry name" value="UPF0029_Impact_CS"/>
</dbReference>
<dbReference type="GO" id="GO:0006446">
    <property type="term" value="P:regulation of translational initiation"/>
    <property type="evidence" value="ECO:0007669"/>
    <property type="project" value="TreeGrafter"/>
</dbReference>
<dbReference type="Proteomes" id="UP000654670">
    <property type="component" value="Unassembled WGS sequence"/>
</dbReference>
<dbReference type="Pfam" id="PF01205">
    <property type="entry name" value="Impact_N"/>
    <property type="match status" value="1"/>
</dbReference>
<gene>
    <name evidence="4" type="primary">yvyE</name>
    <name evidence="4" type="ORF">GCM10007968_18400</name>
</gene>
<evidence type="ECO:0000259" key="3">
    <source>
        <dbReference type="Pfam" id="PF09186"/>
    </source>
</evidence>
<dbReference type="AlphaFoldDB" id="A0A917W2B8"/>
<dbReference type="PROSITE" id="PS00910">
    <property type="entry name" value="UPF0029"/>
    <property type="match status" value="1"/>
</dbReference>
<feature type="domain" description="Impact N-terminal" evidence="2">
    <location>
        <begin position="20"/>
        <end position="123"/>
    </location>
</feature>
<protein>
    <submittedName>
        <fullName evidence="4">IMPACT family member YvyE</fullName>
    </submittedName>
</protein>
<dbReference type="Gene3D" id="3.30.230.30">
    <property type="entry name" value="Impact, N-terminal domain"/>
    <property type="match status" value="1"/>
</dbReference>
<dbReference type="NCBIfam" id="TIGR00257">
    <property type="entry name" value="IMPACT_YIGZ"/>
    <property type="match status" value="1"/>
</dbReference>
<comment type="caution">
    <text evidence="4">The sequence shown here is derived from an EMBL/GenBank/DDBJ whole genome shotgun (WGS) entry which is preliminary data.</text>
</comment>
<sequence>MTLSSYITVMHPAIKEIEIRRSRFIASVFPVASESDAIGAIETKRKEHWKANHNCFAYIIGKKQEIQKASDDGEPSGTAGVPILDVLKRRGLCDVLVIVTRYFGGIKLGTGGLIRAYAHVAAAGLAAAEVIEQIPTDLWRTSVDYHLSGSIDNKLRESPYLVKDVQYTDKVSFDVFTRQEESPAYASWIEDLTNGTADNRKIEELYLQKKLPESADR</sequence>
<dbReference type="EMBL" id="BMOK01000006">
    <property type="protein sequence ID" value="GGL54631.1"/>
    <property type="molecule type" value="Genomic_DNA"/>
</dbReference>
<reference evidence="4" key="2">
    <citation type="submission" date="2020-09" db="EMBL/GenBank/DDBJ databases">
        <authorList>
            <person name="Sun Q."/>
            <person name="Ohkuma M."/>
        </authorList>
    </citation>
    <scope>NUCLEOTIDE SEQUENCE</scope>
    <source>
        <strain evidence="4">JCM 15325</strain>
    </source>
</reference>
<comment type="similarity">
    <text evidence="1">Belongs to the IMPACT family.</text>
</comment>
<dbReference type="SUPFAM" id="SSF54980">
    <property type="entry name" value="EF-G C-terminal domain-like"/>
    <property type="match status" value="1"/>
</dbReference>
<dbReference type="PANTHER" id="PTHR16301:SF20">
    <property type="entry name" value="IMPACT FAMILY MEMBER YIGZ"/>
    <property type="match status" value="1"/>
</dbReference>
<accession>A0A917W2B8</accession>
<dbReference type="InterPro" id="IPR036956">
    <property type="entry name" value="Impact_N_sf"/>
</dbReference>
<dbReference type="InterPro" id="IPR020568">
    <property type="entry name" value="Ribosomal_Su5_D2-typ_SF"/>
</dbReference>
<reference evidence="4" key="1">
    <citation type="journal article" date="2014" name="Int. J. Syst. Evol. Microbiol.">
        <title>Complete genome sequence of Corynebacterium casei LMG S-19264T (=DSM 44701T), isolated from a smear-ripened cheese.</title>
        <authorList>
            <consortium name="US DOE Joint Genome Institute (JGI-PGF)"/>
            <person name="Walter F."/>
            <person name="Albersmeier A."/>
            <person name="Kalinowski J."/>
            <person name="Ruckert C."/>
        </authorList>
    </citation>
    <scope>NUCLEOTIDE SEQUENCE</scope>
    <source>
        <strain evidence="4">JCM 15325</strain>
    </source>
</reference>
<dbReference type="Pfam" id="PF09186">
    <property type="entry name" value="DUF1949"/>
    <property type="match status" value="1"/>
</dbReference>
<keyword evidence="5" id="KW-1185">Reference proteome</keyword>
<dbReference type="SUPFAM" id="SSF54211">
    <property type="entry name" value="Ribosomal protein S5 domain 2-like"/>
    <property type="match status" value="1"/>
</dbReference>
<dbReference type="GO" id="GO:0005737">
    <property type="term" value="C:cytoplasm"/>
    <property type="evidence" value="ECO:0007669"/>
    <property type="project" value="TreeGrafter"/>
</dbReference>
<dbReference type="InterPro" id="IPR001498">
    <property type="entry name" value="Impact_N"/>
</dbReference>
<dbReference type="RefSeq" id="WP_188802796.1">
    <property type="nucleotide sequence ID" value="NZ_BMOK01000006.1"/>
</dbReference>
<dbReference type="InterPro" id="IPR015269">
    <property type="entry name" value="UPF0029_Impact_C"/>
</dbReference>
<evidence type="ECO:0000313" key="4">
    <source>
        <dbReference type="EMBL" id="GGL54631.1"/>
    </source>
</evidence>
<feature type="domain" description="UPF0029" evidence="3">
    <location>
        <begin position="142"/>
        <end position="195"/>
    </location>
</feature>
<dbReference type="InterPro" id="IPR015796">
    <property type="entry name" value="Impact_YigZ-like"/>
</dbReference>
<proteinExistence type="inferred from homology"/>